<dbReference type="OrthoDB" id="34584at2"/>
<evidence type="ECO:0000313" key="1">
    <source>
        <dbReference type="EMBL" id="AAR87088.1"/>
    </source>
</evidence>
<dbReference type="AlphaFoldDB" id="Q6TFH1"/>
<accession>Q6TFH1</accession>
<keyword evidence="1" id="KW-0614">Plasmid</keyword>
<protein>
    <submittedName>
        <fullName evidence="1">Uncharacterized protein</fullName>
    </submittedName>
</protein>
<dbReference type="RefSeq" id="WP_011178439.1">
    <property type="nucleotide sequence ID" value="NC_005915.1"/>
</dbReference>
<dbReference type="EMBL" id="AY422720">
    <property type="protein sequence ID" value="AAR87088.1"/>
    <property type="molecule type" value="Genomic_DNA"/>
</dbReference>
<sequence length="701" mass="79543">MLKSGQYEIIEAAIPVYGMNQNISPESLPENRSYLLENMVALPLGEGKVRYGSKALPSIAYDAEHYTEGLKHDSIILEMFDFCHRDGRQLLLLYVSEFTFDTTWANAKLISAECVEFASKNIECYCTADRIKIEYENSGAQQLIAHYRITHQSENTLRIDLQNNFIAEPVAHGKITKIYHGSGSLYCYDYLHHKLTKLYEHLATNIIPRAVFFKDELIICNGIDNIIRFDGDKIIKVCDYVLSSAQSFKRLDDEQFTFEWGKITPIEKYVGNTIVLKVNDRNYSFQVSDATQTDETVTVKVNDVLPKFENGVKLFYQDYPPCFSFLYVLHNRLWALSEGAVSLSYRLSPLKVYYSYRADSITSWFDEDSKQVSYIDVSNKHGVTDQLEAIGSIQNHLVLFGRKQLQIWSGYNPLDIDNFKWQITLNQGLVHGNLVQCVGNDVLFVSPTGLVSLGTLNIAQQPAVSSVNALDPLIQRYVNSAQATNTAYKNCRSFYYGSGTMIGFKIGFEKTVIATISTQVTSFSLFSGAFQFASSFVSALGRLFLSVGNNVLEYADHVGLRHVYTDDGKAFTFNWALPVKSLKSRRFACKRYDVVADYSSDFAINKANQLSLRVFGDWPSYFDLSQDIHQGYSLDFKGDFLDSVPLGLDSHSGLRLAQHGVMMNRRLQFTARSFWIVLSGQVHNGAFTLKKMHLYGRYERK</sequence>
<name>Q6TFH1_CAETA</name>
<geneLocation type="plasmid" evidence="1">
    <name>pKAP298</name>
</geneLocation>
<organism evidence="1">
    <name type="scientific">Caedibacter taeniospiralis</name>
    <dbReference type="NCBI Taxonomy" id="28907"/>
    <lineage>
        <taxon>Bacteria</taxon>
        <taxon>Pseudomonadati</taxon>
        <taxon>Pseudomonadota</taxon>
        <taxon>Gammaproteobacteria</taxon>
        <taxon>Thiotrichales</taxon>
        <taxon>Fastidiosibacteraceae</taxon>
        <taxon>Caedibacter</taxon>
    </lineage>
</organism>
<reference evidence="1" key="1">
    <citation type="journal article" date="2005" name="J. Mol. Evol.">
        <title>Sequence, transcription activity, and evolutionary origin of the R-body coding plasmid pKAP298 from the intracellular parasitic bacterium Caedibacter taeniospiralis.</title>
        <authorList>
            <person name="Jeblick J."/>
            <person name="Kusch J."/>
        </authorList>
    </citation>
    <scope>NUCLEOTIDE SEQUENCE</scope>
    <source>
        <plasmid evidence="1">pKAP298</plasmid>
    </source>
</reference>
<proteinExistence type="predicted"/>